<evidence type="ECO:0000256" key="1">
    <source>
        <dbReference type="ARBA" id="ARBA00004429"/>
    </source>
</evidence>
<evidence type="ECO:0000256" key="4">
    <source>
        <dbReference type="ARBA" id="ARBA00022519"/>
    </source>
</evidence>
<evidence type="ECO:0000313" key="12">
    <source>
        <dbReference type="EMBL" id="MFC5382102.1"/>
    </source>
</evidence>
<feature type="transmembrane region" description="Helical" evidence="10">
    <location>
        <begin position="31"/>
        <end position="53"/>
    </location>
</feature>
<keyword evidence="2" id="KW-0813">Transport</keyword>
<keyword evidence="5 10" id="KW-0812">Transmembrane</keyword>
<sequence>MAQTVRVETGHEVYRPGPVGRVLRTVELVELVLGGVLLVLILVLVSSQVVARVTPLDNPVWTGEVARFSLFWLAFGIAGYLMGREEHVTLTAVDAVLPRLGKIIVHRFSLLVVAATCLVFAYEGYDLLSSTGRLRTPAAGIPVGWLYILPTAGMLLTAARALLIVALPAARPIPHPPETADVVGTALQEGPPDDPTVGRSERTPA</sequence>
<organism evidence="12 13">
    <name type="scientific">Aquipuribacter nitratireducens</name>
    <dbReference type="NCBI Taxonomy" id="650104"/>
    <lineage>
        <taxon>Bacteria</taxon>
        <taxon>Bacillati</taxon>
        <taxon>Actinomycetota</taxon>
        <taxon>Actinomycetes</taxon>
        <taxon>Micrococcales</taxon>
        <taxon>Intrasporangiaceae</taxon>
        <taxon>Aquipuribacter</taxon>
    </lineage>
</organism>
<dbReference type="Pfam" id="PF04290">
    <property type="entry name" value="DctQ"/>
    <property type="match status" value="1"/>
</dbReference>
<evidence type="ECO:0000256" key="8">
    <source>
        <dbReference type="ARBA" id="ARBA00038436"/>
    </source>
</evidence>
<feature type="transmembrane region" description="Helical" evidence="10">
    <location>
        <begin position="104"/>
        <end position="125"/>
    </location>
</feature>
<keyword evidence="7 10" id="KW-0472">Membrane</keyword>
<comment type="similarity">
    <text evidence="8">Belongs to the TRAP transporter small permease family.</text>
</comment>
<evidence type="ECO:0000259" key="11">
    <source>
        <dbReference type="Pfam" id="PF04290"/>
    </source>
</evidence>
<proteinExistence type="inferred from homology"/>
<evidence type="ECO:0000256" key="10">
    <source>
        <dbReference type="SAM" id="Phobius"/>
    </source>
</evidence>
<dbReference type="InterPro" id="IPR055348">
    <property type="entry name" value="DctQ"/>
</dbReference>
<gene>
    <name evidence="12" type="ORF">ACFPJ6_15130</name>
</gene>
<evidence type="ECO:0000256" key="6">
    <source>
        <dbReference type="ARBA" id="ARBA00022989"/>
    </source>
</evidence>
<comment type="caution">
    <text evidence="12">The sequence shown here is derived from an EMBL/GenBank/DDBJ whole genome shotgun (WGS) entry which is preliminary data.</text>
</comment>
<keyword evidence="4" id="KW-0997">Cell inner membrane</keyword>
<evidence type="ECO:0000256" key="5">
    <source>
        <dbReference type="ARBA" id="ARBA00022692"/>
    </source>
</evidence>
<evidence type="ECO:0000256" key="3">
    <source>
        <dbReference type="ARBA" id="ARBA00022475"/>
    </source>
</evidence>
<evidence type="ECO:0000313" key="13">
    <source>
        <dbReference type="Proteomes" id="UP001596122"/>
    </source>
</evidence>
<comment type="subcellular location">
    <subcellularLocation>
        <location evidence="1">Cell inner membrane</location>
        <topology evidence="1">Multi-pass membrane protein</topology>
    </subcellularLocation>
</comment>
<feature type="region of interest" description="Disordered" evidence="9">
    <location>
        <begin position="178"/>
        <end position="205"/>
    </location>
</feature>
<dbReference type="PANTHER" id="PTHR35011:SF5">
    <property type="entry name" value="SIALIC ACID TRAP TRANSPORTER SMALL PERMEASE PROTEIN SIAQ"/>
    <property type="match status" value="1"/>
</dbReference>
<evidence type="ECO:0000256" key="9">
    <source>
        <dbReference type="SAM" id="MobiDB-lite"/>
    </source>
</evidence>
<evidence type="ECO:0000256" key="7">
    <source>
        <dbReference type="ARBA" id="ARBA00023136"/>
    </source>
</evidence>
<dbReference type="EMBL" id="JBHSLD010000014">
    <property type="protein sequence ID" value="MFC5382102.1"/>
    <property type="molecule type" value="Genomic_DNA"/>
</dbReference>
<feature type="domain" description="Tripartite ATP-independent periplasmic transporters DctQ component" evidence="11">
    <location>
        <begin position="41"/>
        <end position="163"/>
    </location>
</feature>
<keyword evidence="3" id="KW-1003">Cell membrane</keyword>
<keyword evidence="6 10" id="KW-1133">Transmembrane helix</keyword>
<dbReference type="PANTHER" id="PTHR35011">
    <property type="entry name" value="2,3-DIKETO-L-GULONATE TRAP TRANSPORTER SMALL PERMEASE PROTEIN YIAM"/>
    <property type="match status" value="1"/>
</dbReference>
<dbReference type="RefSeq" id="WP_340269789.1">
    <property type="nucleotide sequence ID" value="NZ_JBBEOG010000005.1"/>
</dbReference>
<name>A0ABW0GRD2_9MICO</name>
<reference evidence="13" key="1">
    <citation type="journal article" date="2019" name="Int. J. Syst. Evol. Microbiol.">
        <title>The Global Catalogue of Microorganisms (GCM) 10K type strain sequencing project: providing services to taxonomists for standard genome sequencing and annotation.</title>
        <authorList>
            <consortium name="The Broad Institute Genomics Platform"/>
            <consortium name="The Broad Institute Genome Sequencing Center for Infectious Disease"/>
            <person name="Wu L."/>
            <person name="Ma J."/>
        </authorList>
    </citation>
    <scope>NUCLEOTIDE SEQUENCE [LARGE SCALE GENOMIC DNA]</scope>
    <source>
        <strain evidence="13">CCUG 43114</strain>
    </source>
</reference>
<keyword evidence="13" id="KW-1185">Reference proteome</keyword>
<feature type="transmembrane region" description="Helical" evidence="10">
    <location>
        <begin position="145"/>
        <end position="167"/>
    </location>
</feature>
<evidence type="ECO:0000256" key="2">
    <source>
        <dbReference type="ARBA" id="ARBA00022448"/>
    </source>
</evidence>
<protein>
    <submittedName>
        <fullName evidence="12">TRAP transporter small permease</fullName>
    </submittedName>
</protein>
<feature type="transmembrane region" description="Helical" evidence="10">
    <location>
        <begin position="65"/>
        <end position="83"/>
    </location>
</feature>
<dbReference type="InterPro" id="IPR007387">
    <property type="entry name" value="TRAP_DctQ"/>
</dbReference>
<accession>A0ABW0GRD2</accession>
<dbReference type="Proteomes" id="UP001596122">
    <property type="component" value="Unassembled WGS sequence"/>
</dbReference>